<evidence type="ECO:0000256" key="1">
    <source>
        <dbReference type="SAM" id="Phobius"/>
    </source>
</evidence>
<dbReference type="PANTHER" id="PTHR31111:SF137">
    <property type="entry name" value="F-BOX ONLY PROTEIN 12"/>
    <property type="match status" value="1"/>
</dbReference>
<dbReference type="PANTHER" id="PTHR31111">
    <property type="entry name" value="BNAA05G37150D PROTEIN-RELATED"/>
    <property type="match status" value="1"/>
</dbReference>
<sequence length="510" mass="59856">MMNSMPTDLIVEIFSRLAAKSVAVCCCVSKLWASILNSQDFRELFLTRSSSRPRLLFAIQGTYNNIWRFFSSPQPHYSSDKSSHEVTADSYMKYLEDMRPYFCSYASGLMCFRQSRWIRKEMELYIVHVICNPSTGQYDLLPKLILNYFGDSTSFLGFDPVDRQFKVMFTDYNVQRIITLRSGELRWRNIQCSLPHQGPNEGICINGILYYSGFTGVSWPYSRILVCFDVRSEEFNFIEEEEVVECFNGFLINYKGKLGSVKTYYDGYTLQLRMWVLEDVEKQKRLEYVYNLPKNKFFGGTVSVVGMTARGEIVLISDYTYLVLYFYYFNPESNTLQSLTIQGLCNFRISDVKVFVDYVEDLRFDVMKTSLPEQKNKPNTEFLKSSTRSKFHFSLFPTNTSSETLFCVCPYWCCSMQVHHSLIRYRHVYVFSALFIIKTRKTTPSRLAQPCEEKEDRCTNATNLNFLYILFVRSYYKNYFSYPSSIAYSVIHFSTCFYGLVFRFFCIFQS</sequence>
<protein>
    <recommendedName>
        <fullName evidence="2">F-box domain-containing protein</fullName>
    </recommendedName>
</protein>
<accession>A0A397ZB50</accession>
<evidence type="ECO:0000259" key="2">
    <source>
        <dbReference type="PROSITE" id="PS50181"/>
    </source>
</evidence>
<dbReference type="InterPro" id="IPR036047">
    <property type="entry name" value="F-box-like_dom_sf"/>
</dbReference>
<evidence type="ECO:0000313" key="3">
    <source>
        <dbReference type="EMBL" id="RID62735.1"/>
    </source>
</evidence>
<evidence type="ECO:0000313" key="4">
    <source>
        <dbReference type="Proteomes" id="UP000264353"/>
    </source>
</evidence>
<gene>
    <name evidence="3" type="ORF">BRARA_E01786</name>
</gene>
<proteinExistence type="predicted"/>
<name>A0A397ZB50_BRACM</name>
<dbReference type="PROSITE" id="PS50181">
    <property type="entry name" value="FBOX"/>
    <property type="match status" value="1"/>
</dbReference>
<organism evidence="3 4">
    <name type="scientific">Brassica campestris</name>
    <name type="common">Field mustard</name>
    <dbReference type="NCBI Taxonomy" id="3711"/>
    <lineage>
        <taxon>Eukaryota</taxon>
        <taxon>Viridiplantae</taxon>
        <taxon>Streptophyta</taxon>
        <taxon>Embryophyta</taxon>
        <taxon>Tracheophyta</taxon>
        <taxon>Spermatophyta</taxon>
        <taxon>Magnoliopsida</taxon>
        <taxon>eudicotyledons</taxon>
        <taxon>Gunneridae</taxon>
        <taxon>Pentapetalae</taxon>
        <taxon>rosids</taxon>
        <taxon>malvids</taxon>
        <taxon>Brassicales</taxon>
        <taxon>Brassicaceae</taxon>
        <taxon>Brassiceae</taxon>
        <taxon>Brassica</taxon>
    </lineage>
</organism>
<keyword evidence="1" id="KW-0472">Membrane</keyword>
<dbReference type="SUPFAM" id="SSF81383">
    <property type="entry name" value="F-box domain"/>
    <property type="match status" value="1"/>
</dbReference>
<dbReference type="EMBL" id="CM010632">
    <property type="protein sequence ID" value="RID62735.1"/>
    <property type="molecule type" value="Genomic_DNA"/>
</dbReference>
<dbReference type="Pfam" id="PF00646">
    <property type="entry name" value="F-box"/>
    <property type="match status" value="1"/>
</dbReference>
<keyword evidence="1" id="KW-1133">Transmembrane helix</keyword>
<dbReference type="Proteomes" id="UP000264353">
    <property type="component" value="Chromosome A5"/>
</dbReference>
<dbReference type="AlphaFoldDB" id="A0A397ZB50"/>
<keyword evidence="1" id="KW-0812">Transmembrane</keyword>
<reference evidence="3 4" key="1">
    <citation type="submission" date="2018-06" db="EMBL/GenBank/DDBJ databases">
        <title>WGS assembly of Brassica rapa FPsc.</title>
        <authorList>
            <person name="Bowman J."/>
            <person name="Kohchi T."/>
            <person name="Yamato K."/>
            <person name="Jenkins J."/>
            <person name="Shu S."/>
            <person name="Ishizaki K."/>
            <person name="Yamaoka S."/>
            <person name="Nishihama R."/>
            <person name="Nakamura Y."/>
            <person name="Berger F."/>
            <person name="Adam C."/>
            <person name="Aki S."/>
            <person name="Althoff F."/>
            <person name="Araki T."/>
            <person name="Arteaga-Vazquez M."/>
            <person name="Balasubrmanian S."/>
            <person name="Bauer D."/>
            <person name="Boehm C."/>
            <person name="Briginshaw L."/>
            <person name="Caballero-Perez J."/>
            <person name="Catarino B."/>
            <person name="Chen F."/>
            <person name="Chiyoda S."/>
            <person name="Chovatia M."/>
            <person name="Davies K."/>
            <person name="Delmans M."/>
            <person name="Demura T."/>
            <person name="Dierschke T."/>
            <person name="Dolan L."/>
            <person name="Dorantes-Acosta A."/>
            <person name="Eklund D."/>
            <person name="Florent S."/>
            <person name="Flores-Sandoval E."/>
            <person name="Fujiyama A."/>
            <person name="Fukuzawa H."/>
            <person name="Galik B."/>
            <person name="Grimanelli D."/>
            <person name="Grimwood J."/>
            <person name="Grossniklaus U."/>
            <person name="Hamada T."/>
            <person name="Haseloff J."/>
            <person name="Hetherington A."/>
            <person name="Higo A."/>
            <person name="Hirakawa Y."/>
            <person name="Hundley H."/>
            <person name="Ikeda Y."/>
            <person name="Inoue K."/>
            <person name="Inoue S."/>
            <person name="Ishida S."/>
            <person name="Jia Q."/>
            <person name="Kakita M."/>
            <person name="Kanazawa T."/>
            <person name="Kawai Y."/>
            <person name="Kawashima T."/>
            <person name="Kennedy M."/>
            <person name="Kinose K."/>
            <person name="Kinoshita T."/>
            <person name="Kohara Y."/>
            <person name="Koide E."/>
            <person name="Komatsu K."/>
            <person name="Kopischke S."/>
            <person name="Kubo M."/>
            <person name="Kyozuka J."/>
            <person name="Lagercrantz U."/>
            <person name="Lin S."/>
            <person name="Lindquist E."/>
            <person name="Lipzen A."/>
            <person name="Lu C."/>
            <person name="Luna E."/>
            <person name="Martienssen R."/>
            <person name="Minamino N."/>
            <person name="Mizutani M."/>
            <person name="Mizutani M."/>
            <person name="Mochizuki N."/>
            <person name="Monte I."/>
            <person name="Mosher R."/>
            <person name="Nagasaki H."/>
            <person name="Nakagami H."/>
            <person name="Naramoto S."/>
            <person name="Nishitani K."/>
            <person name="Ohtani M."/>
            <person name="Okamoto T."/>
            <person name="Okumura M."/>
            <person name="Phillips J."/>
            <person name="Pollak B."/>
            <person name="Reinders A."/>
            <person name="Roevekamp M."/>
            <person name="Sano R."/>
            <person name="Sawa S."/>
            <person name="Schmid M."/>
            <person name="Shirakawa M."/>
            <person name="Solano R."/>
            <person name="Spunde A."/>
            <person name="Suetsugu N."/>
            <person name="Sugano S."/>
            <person name="Sugiyama A."/>
            <person name="Sun R."/>
            <person name="Suzuki Y."/>
            <person name="Takenaka M."/>
            <person name="Takezawa D."/>
            <person name="Tomogane H."/>
            <person name="Tsuzuki M."/>
            <person name="Ueda T."/>
            <person name="Umeda M."/>
            <person name="Ward J."/>
            <person name="Watanabe Y."/>
            <person name="Yazaki K."/>
            <person name="Yokoyama R."/>
            <person name="Yoshitake Y."/>
            <person name="Yotsui I."/>
            <person name="Zachgo S."/>
            <person name="Schmutz J."/>
        </authorList>
    </citation>
    <scope>NUCLEOTIDE SEQUENCE [LARGE SCALE GENOMIC DNA]</scope>
    <source>
        <strain evidence="4">cv. B-3</strain>
    </source>
</reference>
<dbReference type="InterPro" id="IPR013187">
    <property type="entry name" value="F-box-assoc_dom_typ3"/>
</dbReference>
<dbReference type="InterPro" id="IPR001810">
    <property type="entry name" value="F-box_dom"/>
</dbReference>
<dbReference type="Gene3D" id="1.20.1280.50">
    <property type="match status" value="1"/>
</dbReference>
<feature type="transmembrane region" description="Helical" evidence="1">
    <location>
        <begin position="486"/>
        <end position="508"/>
    </location>
</feature>
<dbReference type="SMART" id="SM00256">
    <property type="entry name" value="FBOX"/>
    <property type="match status" value="1"/>
</dbReference>
<feature type="domain" description="F-box" evidence="2">
    <location>
        <begin position="1"/>
        <end position="44"/>
    </location>
</feature>
<dbReference type="NCBIfam" id="TIGR01640">
    <property type="entry name" value="F_box_assoc_1"/>
    <property type="match status" value="1"/>
</dbReference>
<dbReference type="Pfam" id="PF08268">
    <property type="entry name" value="FBA_3"/>
    <property type="match status" value="1"/>
</dbReference>
<dbReference type="InterPro" id="IPR017451">
    <property type="entry name" value="F-box-assoc_interact_dom"/>
</dbReference>